<keyword evidence="13 15" id="KW-0067">ATP-binding</keyword>
<evidence type="ECO:0000256" key="16">
    <source>
        <dbReference type="SAM" id="Coils"/>
    </source>
</evidence>
<dbReference type="SUPFAM" id="SSF57889">
    <property type="entry name" value="Cysteine-rich domain"/>
    <property type="match status" value="1"/>
</dbReference>
<dbReference type="PROSITE" id="PS00108">
    <property type="entry name" value="PROTEIN_KINASE_ST"/>
    <property type="match status" value="1"/>
</dbReference>
<dbReference type="GO" id="GO:1901888">
    <property type="term" value="P:regulation of cell junction assembly"/>
    <property type="evidence" value="ECO:0007669"/>
    <property type="project" value="TreeGrafter"/>
</dbReference>
<dbReference type="FunFam" id="3.30.200.20:FF:000017">
    <property type="entry name" value="Non-specific serine/threonine protein kinase"/>
    <property type="match status" value="1"/>
</dbReference>
<dbReference type="GO" id="GO:0005737">
    <property type="term" value="C:cytoplasm"/>
    <property type="evidence" value="ECO:0007669"/>
    <property type="project" value="UniProtKB-SubCell"/>
</dbReference>
<keyword evidence="14 16" id="KW-0175">Coiled coil</keyword>
<keyword evidence="7" id="KW-0808">Transferase</keyword>
<dbReference type="Gene3D" id="3.30.200.20">
    <property type="entry name" value="Phosphorylase Kinase, domain 1"/>
    <property type="match status" value="1"/>
</dbReference>
<feature type="coiled-coil region" evidence="16">
    <location>
        <begin position="422"/>
        <end position="456"/>
    </location>
</feature>
<dbReference type="Gene3D" id="3.30.60.20">
    <property type="match status" value="1"/>
</dbReference>
<evidence type="ECO:0000256" key="17">
    <source>
        <dbReference type="SAM" id="MobiDB-lite"/>
    </source>
</evidence>
<dbReference type="PANTHER" id="PTHR22988:SF73">
    <property type="entry name" value="RHO-ASSOCIATED PROTEIN KINASE"/>
    <property type="match status" value="1"/>
</dbReference>
<accession>A0A3M7RZV7</accession>
<evidence type="ECO:0000256" key="1">
    <source>
        <dbReference type="ARBA" id="ARBA00001946"/>
    </source>
</evidence>
<dbReference type="SUPFAM" id="SSF50729">
    <property type="entry name" value="PH domain-like"/>
    <property type="match status" value="1"/>
</dbReference>
<dbReference type="GO" id="GO:0030866">
    <property type="term" value="P:cortical actin cytoskeleton organization"/>
    <property type="evidence" value="ECO:0007669"/>
    <property type="project" value="TreeGrafter"/>
</dbReference>
<evidence type="ECO:0000256" key="12">
    <source>
        <dbReference type="ARBA" id="ARBA00022833"/>
    </source>
</evidence>
<feature type="compositionally biased region" description="Low complexity" evidence="17">
    <location>
        <begin position="1082"/>
        <end position="1102"/>
    </location>
</feature>
<dbReference type="STRING" id="10195.A0A3M7RZV7"/>
<evidence type="ECO:0000313" key="22">
    <source>
        <dbReference type="Proteomes" id="UP000276133"/>
    </source>
</evidence>
<keyword evidence="12" id="KW-0862">Zinc</keyword>
<evidence type="ECO:0000256" key="8">
    <source>
        <dbReference type="ARBA" id="ARBA00022723"/>
    </source>
</evidence>
<dbReference type="Gene3D" id="1.20.5.340">
    <property type="match status" value="1"/>
</dbReference>
<feature type="region of interest" description="Disordered" evidence="17">
    <location>
        <begin position="1388"/>
        <end position="1407"/>
    </location>
</feature>
<evidence type="ECO:0000256" key="5">
    <source>
        <dbReference type="ARBA" id="ARBA00022527"/>
    </source>
</evidence>
<comment type="cofactor">
    <cofactor evidence="1">
        <name>Mg(2+)</name>
        <dbReference type="ChEBI" id="CHEBI:18420"/>
    </cofactor>
</comment>
<dbReference type="SMART" id="SM00109">
    <property type="entry name" value="C1"/>
    <property type="match status" value="1"/>
</dbReference>
<feature type="compositionally biased region" description="Low complexity" evidence="17">
    <location>
        <begin position="1393"/>
        <end position="1407"/>
    </location>
</feature>
<keyword evidence="4" id="KW-0963">Cytoplasm</keyword>
<evidence type="ECO:0000256" key="7">
    <source>
        <dbReference type="ARBA" id="ARBA00022679"/>
    </source>
</evidence>
<dbReference type="PROSITE" id="PS00107">
    <property type="entry name" value="PROTEIN_KINASE_ATP"/>
    <property type="match status" value="1"/>
</dbReference>
<comment type="subcellular location">
    <subcellularLocation>
        <location evidence="2">Cytoplasm</location>
    </subcellularLocation>
</comment>
<evidence type="ECO:0000256" key="10">
    <source>
        <dbReference type="ARBA" id="ARBA00022771"/>
    </source>
</evidence>
<dbReference type="InterPro" id="IPR011993">
    <property type="entry name" value="PH-like_dom_sf"/>
</dbReference>
<feature type="coiled-coil region" evidence="16">
    <location>
        <begin position="482"/>
        <end position="680"/>
    </location>
</feature>
<proteinExistence type="predicted"/>
<organism evidence="21 22">
    <name type="scientific">Brachionus plicatilis</name>
    <name type="common">Marine rotifer</name>
    <name type="synonym">Brachionus muelleri</name>
    <dbReference type="NCBI Taxonomy" id="10195"/>
    <lineage>
        <taxon>Eukaryota</taxon>
        <taxon>Metazoa</taxon>
        <taxon>Spiralia</taxon>
        <taxon>Gnathifera</taxon>
        <taxon>Rotifera</taxon>
        <taxon>Eurotatoria</taxon>
        <taxon>Monogononta</taxon>
        <taxon>Pseudotrocha</taxon>
        <taxon>Ploima</taxon>
        <taxon>Brachionidae</taxon>
        <taxon>Brachionus</taxon>
    </lineage>
</organism>
<dbReference type="OrthoDB" id="3638488at2759"/>
<dbReference type="CDD" id="cd20813">
    <property type="entry name" value="C1_ROCK"/>
    <property type="match status" value="1"/>
</dbReference>
<dbReference type="InterPro" id="IPR008271">
    <property type="entry name" value="Ser/Thr_kinase_AS"/>
</dbReference>
<feature type="region of interest" description="Disordered" evidence="17">
    <location>
        <begin position="1082"/>
        <end position="1115"/>
    </location>
</feature>
<dbReference type="GO" id="GO:0048598">
    <property type="term" value="P:embryonic morphogenesis"/>
    <property type="evidence" value="ECO:0007669"/>
    <property type="project" value="TreeGrafter"/>
</dbReference>
<evidence type="ECO:0000256" key="14">
    <source>
        <dbReference type="ARBA" id="ARBA00023054"/>
    </source>
</evidence>
<feature type="domain" description="AGC-kinase C-terminal" evidence="20">
    <location>
        <begin position="340"/>
        <end position="409"/>
    </location>
</feature>
<dbReference type="SMART" id="SM00133">
    <property type="entry name" value="S_TK_X"/>
    <property type="match status" value="1"/>
</dbReference>
<dbReference type="GO" id="GO:0007266">
    <property type="term" value="P:Rho protein signal transduction"/>
    <property type="evidence" value="ECO:0007669"/>
    <property type="project" value="TreeGrafter"/>
</dbReference>
<comment type="caution">
    <text evidence="21">The sequence shown here is derived from an EMBL/GenBank/DDBJ whole genome shotgun (WGS) entry which is preliminary data.</text>
</comment>
<evidence type="ECO:0000256" key="15">
    <source>
        <dbReference type="PROSITE-ProRule" id="PRU10141"/>
    </source>
</evidence>
<dbReference type="PANTHER" id="PTHR22988">
    <property type="entry name" value="MYOTONIC DYSTROPHY S/T KINASE-RELATED"/>
    <property type="match status" value="1"/>
</dbReference>
<evidence type="ECO:0000256" key="3">
    <source>
        <dbReference type="ARBA" id="ARBA00012513"/>
    </source>
</evidence>
<evidence type="ECO:0000256" key="9">
    <source>
        <dbReference type="ARBA" id="ARBA00022741"/>
    </source>
</evidence>
<dbReference type="GO" id="GO:0072518">
    <property type="term" value="F:Rho-dependent protein serine/threonine kinase activity"/>
    <property type="evidence" value="ECO:0007669"/>
    <property type="project" value="TreeGrafter"/>
</dbReference>
<dbReference type="FunFam" id="1.10.510.10:FF:000047">
    <property type="entry name" value="Rho-associated protein kinase 1"/>
    <property type="match status" value="1"/>
</dbReference>
<dbReference type="Pfam" id="PF00069">
    <property type="entry name" value="Pkinase"/>
    <property type="match status" value="1"/>
</dbReference>
<evidence type="ECO:0000259" key="19">
    <source>
        <dbReference type="PROSITE" id="PS50081"/>
    </source>
</evidence>
<dbReference type="PROSITE" id="PS50011">
    <property type="entry name" value="PROTEIN_KINASE_DOM"/>
    <property type="match status" value="1"/>
</dbReference>
<evidence type="ECO:0000259" key="20">
    <source>
        <dbReference type="PROSITE" id="PS51285"/>
    </source>
</evidence>
<dbReference type="InterPro" id="IPR011009">
    <property type="entry name" value="Kinase-like_dom_sf"/>
</dbReference>
<keyword evidence="8" id="KW-0479">Metal-binding</keyword>
<dbReference type="InterPro" id="IPR046349">
    <property type="entry name" value="C1-like_sf"/>
</dbReference>
<dbReference type="GO" id="GO:0031032">
    <property type="term" value="P:actomyosin structure organization"/>
    <property type="evidence" value="ECO:0007669"/>
    <property type="project" value="TreeGrafter"/>
</dbReference>
<dbReference type="InterPro" id="IPR000961">
    <property type="entry name" value="AGC-kinase_C"/>
</dbReference>
<feature type="domain" description="Phorbol-ester/DAG-type" evidence="19">
    <location>
        <begin position="1299"/>
        <end position="1354"/>
    </location>
</feature>
<dbReference type="SMART" id="SM00220">
    <property type="entry name" value="S_TKc"/>
    <property type="match status" value="1"/>
</dbReference>
<dbReference type="CDD" id="cd05596">
    <property type="entry name" value="STKc_ROCK"/>
    <property type="match status" value="1"/>
</dbReference>
<keyword evidence="11 21" id="KW-0418">Kinase</keyword>
<name>A0A3M7RZV7_BRAPC</name>
<evidence type="ECO:0000259" key="18">
    <source>
        <dbReference type="PROSITE" id="PS50011"/>
    </source>
</evidence>
<dbReference type="GO" id="GO:0005856">
    <property type="term" value="C:cytoskeleton"/>
    <property type="evidence" value="ECO:0007669"/>
    <property type="project" value="TreeGrafter"/>
</dbReference>
<keyword evidence="10" id="KW-0863">Zinc-finger</keyword>
<dbReference type="InterPro" id="IPR000719">
    <property type="entry name" value="Prot_kinase_dom"/>
</dbReference>
<dbReference type="Gene3D" id="2.30.29.30">
    <property type="entry name" value="Pleckstrin-homology domain (PH domain)/Phosphotyrosine-binding domain (PTB)"/>
    <property type="match status" value="1"/>
</dbReference>
<feature type="binding site" evidence="15">
    <location>
        <position position="104"/>
    </location>
    <ligand>
        <name>ATP</name>
        <dbReference type="ChEBI" id="CHEBI:30616"/>
    </ligand>
</feature>
<dbReference type="PROSITE" id="PS50081">
    <property type="entry name" value="ZF_DAG_PE_2"/>
    <property type="match status" value="1"/>
</dbReference>
<dbReference type="SUPFAM" id="SSF56112">
    <property type="entry name" value="Protein kinase-like (PK-like)"/>
    <property type="match status" value="1"/>
</dbReference>
<evidence type="ECO:0000313" key="21">
    <source>
        <dbReference type="EMBL" id="RNA28885.1"/>
    </source>
</evidence>
<dbReference type="EMBL" id="REGN01002325">
    <property type="protein sequence ID" value="RNA28885.1"/>
    <property type="molecule type" value="Genomic_DNA"/>
</dbReference>
<feature type="domain" description="Protein kinase" evidence="18">
    <location>
        <begin position="75"/>
        <end position="337"/>
    </location>
</feature>
<dbReference type="InterPro" id="IPR002219">
    <property type="entry name" value="PKC_DAG/PE"/>
</dbReference>
<dbReference type="Gene3D" id="1.10.510.10">
    <property type="entry name" value="Transferase(Phosphotransferase) domain 1"/>
    <property type="match status" value="1"/>
</dbReference>
<dbReference type="InterPro" id="IPR017441">
    <property type="entry name" value="Protein_kinase_ATP_BS"/>
</dbReference>
<evidence type="ECO:0000256" key="4">
    <source>
        <dbReference type="ARBA" id="ARBA00022490"/>
    </source>
</evidence>
<evidence type="ECO:0000256" key="11">
    <source>
        <dbReference type="ARBA" id="ARBA00022777"/>
    </source>
</evidence>
<keyword evidence="5" id="KW-0723">Serine/threonine-protein kinase</keyword>
<evidence type="ECO:0000256" key="6">
    <source>
        <dbReference type="ARBA" id="ARBA00022553"/>
    </source>
</evidence>
<dbReference type="EC" id="2.7.11.1" evidence="3"/>
<dbReference type="Proteomes" id="UP000276133">
    <property type="component" value="Unassembled WGS sequence"/>
</dbReference>
<dbReference type="Pfam" id="PF25346">
    <property type="entry name" value="PH_MRCK"/>
    <property type="match status" value="1"/>
</dbReference>
<keyword evidence="6" id="KW-0597">Phosphoprotein</keyword>
<dbReference type="GO" id="GO:0005524">
    <property type="term" value="F:ATP binding"/>
    <property type="evidence" value="ECO:0007669"/>
    <property type="project" value="UniProtKB-UniRule"/>
</dbReference>
<evidence type="ECO:0000256" key="2">
    <source>
        <dbReference type="ARBA" id="ARBA00004496"/>
    </source>
</evidence>
<dbReference type="InterPro" id="IPR050839">
    <property type="entry name" value="Rho-assoc_Ser/Thr_Kinase"/>
</dbReference>
<dbReference type="Pfam" id="PF00130">
    <property type="entry name" value="C1_1"/>
    <property type="match status" value="1"/>
</dbReference>
<sequence length="1407" mass="163085">MHKQLVNRQHRKKELETIIKNPKSLISLDGLLDSITALVLDCEPMKKNKNIDNFLSRYGPQGRTIIEKRTNLNDFIVIKTIGRGAFGKVQLVKLKENSQVYAMKTLSKFEMIKRQDSAFFWEERDIMANANSEWIVRLHFAFQDFNYLYMIMEYMPGGDLVTLMSNYDIPEKWAKFYCAELVLAIEAIHNMGYVHRDIKPDNMLIDRHGHLKLADFGTCIKVNRDGLVRSDTAVGTPDYISPEVLKSQGGEGVYGRECDWWAVGVFLYEMLVGDTPFYADSLVGTYGKIMDHKNHLHFPIECDISSKARNLICSFLSERTHRIGRNGVNEIKQHPFFLDESWNWTNIRQTVAPVVPDLISDEDTSNFDDLDKDDSTAEETFPIPKVFVGNHLPFIGFTYTNQLSDDSSNENSTLSESVISARNDIDQEFDELVNRIHDLEQKLKQEKIISADLESKLVILQDENHQILVDQKQSQSKYLKSNEDLVQLRQDILKKERQLEEEKENIKRLDYQLNELKTKHEKDRQLLSETINQKKDLNETVITLEKKNSDLIENLNTQTNINNQLKTQYSNLLKTNSSLEKTIDDLREKNNNLSIEKDLLDNEIENLKNLVENEKKHNQNLKSRIEELEPTLQNLNSENNKLKEKENFYLAEVPRLKKTISQLEKDKSSIEIQLTNIEQNINQNEFLIKSQETADFPSNSSELVNEILKKFNEEHKSRQVFEEKSNESEKSLKNLQTQLKEIKDESLRKEKKFYEESISLINAKRELELELSKKNQELNEYSTEISNLRIRERHMNKICLDLKEENSNLRSECDKLRKLSFDMENTKIKKLQEEIDELKIMNQLYRTQKLESEEDIANFQRNSELLKEENGRLKRELKGMSQKYETEYLAKFEIEQKMISLQQNVNSELQKTDEKSEKYLREIENLKEQLKSLNQSNDDLVIKHNHLKDEYGRIKSNEENEKQKLRTQLNNEKKLTEEAVKKLLQIYQEKKPKNSADKSAMEAKRLEKEKKIFQQELTKERDNYAKMHKQLNQEIQQLKEDLEKKEQEISKYKSLVNSSVNQGVGMVSSLVTSTALNLSNLPSSPMSSSVNLSSYSHSSSNNHLDEMQDSDSPNRLENWLSIPNKRNIKKYGWKKLYVICYKGKLLFYHSLKENKEIQEPYMTIDLEKVYHVRAVTQTDVVRAGTKDVAKIFQILYDVNAVSGPGSFNLLGIHSEKKATNQSIMFPSGLDGSPSMNSTNISTSTLHSNDTIVDSALGSLIRGANGLFDETPSRLSSDTLSVGSNDSADKHKDGKIFVKGHKFIDIKYRMPTYCDACSKPLWDFFNPPLAIECLSCHMKIHQEHFTNEKDSFQPCLLNDDNISARDLLLLCPSPAEQQKWIEKIKKFIPKKGPNSHSSNQSLLSQKSN</sequence>
<dbReference type="GO" id="GO:0008270">
    <property type="term" value="F:zinc ion binding"/>
    <property type="evidence" value="ECO:0007669"/>
    <property type="project" value="UniProtKB-KW"/>
</dbReference>
<keyword evidence="9 15" id="KW-0547">Nucleotide-binding</keyword>
<feature type="coiled-coil region" evidence="16">
    <location>
        <begin position="718"/>
        <end position="883"/>
    </location>
</feature>
<reference evidence="21 22" key="1">
    <citation type="journal article" date="2018" name="Sci. Rep.">
        <title>Genomic signatures of local adaptation to the degree of environmental predictability in rotifers.</title>
        <authorList>
            <person name="Franch-Gras L."/>
            <person name="Hahn C."/>
            <person name="Garcia-Roger E.M."/>
            <person name="Carmona M.J."/>
            <person name="Serra M."/>
            <person name="Gomez A."/>
        </authorList>
    </citation>
    <scope>NUCLEOTIDE SEQUENCE [LARGE SCALE GENOMIC DNA]</scope>
    <source>
        <strain evidence="21">HYR1</strain>
    </source>
</reference>
<dbReference type="GO" id="GO:0000281">
    <property type="term" value="P:mitotic cytokinesis"/>
    <property type="evidence" value="ECO:0007669"/>
    <property type="project" value="TreeGrafter"/>
</dbReference>
<evidence type="ECO:0000256" key="13">
    <source>
        <dbReference type="ARBA" id="ARBA00022840"/>
    </source>
</evidence>
<dbReference type="InterPro" id="IPR057529">
    <property type="entry name" value="MRCK/ROCK_PH"/>
</dbReference>
<dbReference type="PROSITE" id="PS51285">
    <property type="entry name" value="AGC_KINASE_CTER"/>
    <property type="match status" value="1"/>
</dbReference>
<gene>
    <name evidence="21" type="ORF">BpHYR1_012861</name>
</gene>
<keyword evidence="22" id="KW-1185">Reference proteome</keyword>
<protein>
    <recommendedName>
        <fullName evidence="3">non-specific serine/threonine protein kinase</fullName>
        <ecNumber evidence="3">2.7.11.1</ecNumber>
    </recommendedName>
</protein>
<feature type="coiled-coil region" evidence="16">
    <location>
        <begin position="909"/>
        <end position="1062"/>
    </location>
</feature>